<keyword evidence="9 12" id="KW-1133">Transmembrane helix</keyword>
<dbReference type="GO" id="GO:0005886">
    <property type="term" value="C:plasma membrane"/>
    <property type="evidence" value="ECO:0007669"/>
    <property type="project" value="UniProtKB-SubCell"/>
</dbReference>
<dbReference type="Proteomes" id="UP000264883">
    <property type="component" value="Chromosome"/>
</dbReference>
<evidence type="ECO:0000313" key="15">
    <source>
        <dbReference type="EMBL" id="ASW43865.1"/>
    </source>
</evidence>
<dbReference type="GO" id="GO:0090563">
    <property type="term" value="F:protein-phosphocysteine-sugar phosphotransferase activity"/>
    <property type="evidence" value="ECO:0007669"/>
    <property type="project" value="TreeGrafter"/>
</dbReference>
<evidence type="ECO:0000256" key="4">
    <source>
        <dbReference type="ARBA" id="ARBA00022597"/>
    </source>
</evidence>
<dbReference type="RefSeq" id="WP_119865999.1">
    <property type="nucleotide sequence ID" value="NZ_CP016786.1"/>
</dbReference>
<feature type="transmembrane region" description="Helical" evidence="12">
    <location>
        <begin position="305"/>
        <end position="322"/>
    </location>
</feature>
<dbReference type="PANTHER" id="PTHR30009">
    <property type="entry name" value="CYTOCHROME C-TYPE SYNTHESIS PROTEIN AND PTS TRANSMEMBRANE COMPONENT"/>
    <property type="match status" value="1"/>
</dbReference>
<keyword evidence="3" id="KW-1003">Cell membrane</keyword>
<dbReference type="GO" id="GO:0008982">
    <property type="term" value="F:protein-N(PI)-phosphohistidine-sugar phosphotransferase activity"/>
    <property type="evidence" value="ECO:0007669"/>
    <property type="project" value="InterPro"/>
</dbReference>
<protein>
    <submittedName>
        <fullName evidence="15">PTS trehalose transporter subunit IIBC</fullName>
    </submittedName>
</protein>
<evidence type="ECO:0000256" key="1">
    <source>
        <dbReference type="ARBA" id="ARBA00004651"/>
    </source>
</evidence>
<comment type="subcellular location">
    <subcellularLocation>
        <location evidence="1">Cell membrane</location>
        <topology evidence="1">Multi-pass membrane protein</topology>
    </subcellularLocation>
</comment>
<evidence type="ECO:0000259" key="14">
    <source>
        <dbReference type="PROSITE" id="PS51103"/>
    </source>
</evidence>
<dbReference type="OrthoDB" id="9764327at2"/>
<dbReference type="Pfam" id="PF02378">
    <property type="entry name" value="PTS_EIIC"/>
    <property type="match status" value="1"/>
</dbReference>
<keyword evidence="4" id="KW-0762">Sugar transport</keyword>
<feature type="transmembrane region" description="Helical" evidence="12">
    <location>
        <begin position="354"/>
        <end position="375"/>
    </location>
</feature>
<organism evidence="15 16">
    <name type="scientific">Clostridium isatidis</name>
    <dbReference type="NCBI Taxonomy" id="182773"/>
    <lineage>
        <taxon>Bacteria</taxon>
        <taxon>Bacillati</taxon>
        <taxon>Bacillota</taxon>
        <taxon>Clostridia</taxon>
        <taxon>Eubacteriales</taxon>
        <taxon>Clostridiaceae</taxon>
        <taxon>Clostridium</taxon>
    </lineage>
</organism>
<keyword evidence="2" id="KW-0813">Transport</keyword>
<dbReference type="KEGG" id="cia:BEN51_10325"/>
<proteinExistence type="predicted"/>
<dbReference type="EMBL" id="CP016786">
    <property type="protein sequence ID" value="ASW43865.1"/>
    <property type="molecule type" value="Genomic_DNA"/>
</dbReference>
<evidence type="ECO:0000313" key="16">
    <source>
        <dbReference type="Proteomes" id="UP000264883"/>
    </source>
</evidence>
<keyword evidence="6" id="KW-0598">Phosphotransferase system</keyword>
<dbReference type="Pfam" id="PF00367">
    <property type="entry name" value="PTS_EIIB"/>
    <property type="match status" value="1"/>
</dbReference>
<accession>A0A343JEA7</accession>
<name>A0A343JEA7_9CLOT</name>
<dbReference type="InterPro" id="IPR036878">
    <property type="entry name" value="Glu_permease_IIB"/>
</dbReference>
<evidence type="ECO:0000256" key="10">
    <source>
        <dbReference type="ARBA" id="ARBA00023136"/>
    </source>
</evidence>
<feature type="domain" description="PTS EIIC type-1" evidence="14">
    <location>
        <begin position="5"/>
        <end position="415"/>
    </location>
</feature>
<sequence>MNRKQKIMNFFQAFGRSLMLPIATLAAVGILYGLTAALSRPQVQAFLPFLENEYIYYVLFLIRSMSVKVFDLIPVLFAISISMGLAKKEKHIAAMAGFIGYYIMTWSASNLITSGLITFGETGLGTVLGIADTLEMGAIGGMIAGILVSYLHNRYYNIELPVAIAFFGGKRFVSIVVVLCATLLGQILPFIWIPISNVINSVGHGIASLGNLGVFLFGFFERLLIPTGLHHILNGIFRTTAVGGVYEGVEGVWNIFFQFFGTVDISELKQFTVYMAQGKIPYMVFGLPAAAYAIYKTTKPERRKAVKALLIAGVLASFTTGITEPLEFAFLFVAPFLFLFHSVMAGLSFMLMAILNVGIGNTQGGIIDLLVYGVMVPGSNWIYTVIVGLVYALIYFFVFKSYLTKKNIQIQAGDEAEASVSEENKGNLNGKEELIIEALGGRENIVEVNNCFTRLRVDIKDMNKTDEAKLKATGAVGIVKTSNTHIQVIYGPKVDTIASAVKSAL</sequence>
<dbReference type="Gene3D" id="3.30.1360.60">
    <property type="entry name" value="Glucose permease domain IIB"/>
    <property type="match status" value="1"/>
</dbReference>
<keyword evidence="10 12" id="KW-0472">Membrane</keyword>
<dbReference type="SUPFAM" id="SSF55604">
    <property type="entry name" value="Glucose permease domain IIB"/>
    <property type="match status" value="1"/>
</dbReference>
<evidence type="ECO:0000259" key="13">
    <source>
        <dbReference type="PROSITE" id="PS51098"/>
    </source>
</evidence>
<feature type="transmembrane region" description="Helical" evidence="12">
    <location>
        <begin position="91"/>
        <end position="108"/>
    </location>
</feature>
<dbReference type="PROSITE" id="PS51098">
    <property type="entry name" value="PTS_EIIB_TYPE_1"/>
    <property type="match status" value="1"/>
</dbReference>
<evidence type="ECO:0000256" key="12">
    <source>
        <dbReference type="SAM" id="Phobius"/>
    </source>
</evidence>
<dbReference type="InterPro" id="IPR003352">
    <property type="entry name" value="PTS_EIIC"/>
</dbReference>
<gene>
    <name evidence="15" type="ORF">BEN51_10325</name>
</gene>
<evidence type="ECO:0000256" key="3">
    <source>
        <dbReference type="ARBA" id="ARBA00022475"/>
    </source>
</evidence>
<dbReference type="AlphaFoldDB" id="A0A343JEA7"/>
<evidence type="ECO:0000256" key="7">
    <source>
        <dbReference type="ARBA" id="ARBA00022692"/>
    </source>
</evidence>
<evidence type="ECO:0000256" key="11">
    <source>
        <dbReference type="PROSITE-ProRule" id="PRU00421"/>
    </source>
</evidence>
<dbReference type="PANTHER" id="PTHR30009:SF24">
    <property type="entry name" value="PTS SYSTEM, IIBC COMPONENT"/>
    <property type="match status" value="1"/>
</dbReference>
<dbReference type="InterPro" id="IPR001996">
    <property type="entry name" value="PTS_IIB_1"/>
</dbReference>
<dbReference type="PROSITE" id="PS01035">
    <property type="entry name" value="PTS_EIIB_TYPE_1_CYS"/>
    <property type="match status" value="1"/>
</dbReference>
<dbReference type="InterPro" id="IPR013013">
    <property type="entry name" value="PTS_EIIC_1"/>
</dbReference>
<dbReference type="InterPro" id="IPR050429">
    <property type="entry name" value="PTS_Glucose_EIICBA"/>
</dbReference>
<evidence type="ECO:0000256" key="2">
    <source>
        <dbReference type="ARBA" id="ARBA00022448"/>
    </source>
</evidence>
<keyword evidence="16" id="KW-1185">Reference proteome</keyword>
<dbReference type="PROSITE" id="PS51103">
    <property type="entry name" value="PTS_EIIC_TYPE_1"/>
    <property type="match status" value="1"/>
</dbReference>
<feature type="transmembrane region" description="Helical" evidence="12">
    <location>
        <begin position="381"/>
        <end position="399"/>
    </location>
</feature>
<keyword evidence="7 12" id="KW-0812">Transmembrane</keyword>
<evidence type="ECO:0000256" key="6">
    <source>
        <dbReference type="ARBA" id="ARBA00022683"/>
    </source>
</evidence>
<feature type="active site" description="Phosphocysteine intermediate; for EIIB activity" evidence="11">
    <location>
        <position position="451"/>
    </location>
</feature>
<feature type="domain" description="PTS EIIB type-1" evidence="13">
    <location>
        <begin position="429"/>
        <end position="505"/>
    </location>
</feature>
<feature type="transmembrane region" description="Helical" evidence="12">
    <location>
        <begin position="172"/>
        <end position="195"/>
    </location>
</feature>
<evidence type="ECO:0000256" key="8">
    <source>
        <dbReference type="ARBA" id="ARBA00022777"/>
    </source>
</evidence>
<keyword evidence="8" id="KW-0418">Kinase</keyword>
<feature type="transmembrane region" description="Helical" evidence="12">
    <location>
        <begin position="55"/>
        <end position="79"/>
    </location>
</feature>
<feature type="transmembrane region" description="Helical" evidence="12">
    <location>
        <begin position="328"/>
        <end position="347"/>
    </location>
</feature>
<keyword evidence="5" id="KW-0808">Transferase</keyword>
<feature type="transmembrane region" description="Helical" evidence="12">
    <location>
        <begin position="201"/>
        <end position="220"/>
    </location>
</feature>
<reference evidence="15 16" key="1">
    <citation type="submission" date="2016-08" db="EMBL/GenBank/DDBJ databases">
        <title>Complete Genome Sequence Of The Indigo Reducing Clostridium isatidis DSM15098.</title>
        <authorList>
            <person name="Little G.T."/>
            <person name="Minton N.P."/>
        </authorList>
    </citation>
    <scope>NUCLEOTIDE SEQUENCE [LARGE SCALE GENOMIC DNA]</scope>
    <source>
        <strain evidence="15 16">DSM 15098</strain>
    </source>
</reference>
<dbReference type="GO" id="GO:0016301">
    <property type="term" value="F:kinase activity"/>
    <property type="evidence" value="ECO:0007669"/>
    <property type="project" value="UniProtKB-KW"/>
</dbReference>
<dbReference type="InterPro" id="IPR018113">
    <property type="entry name" value="PTrfase_EIIB_Cys"/>
</dbReference>
<dbReference type="CDD" id="cd00212">
    <property type="entry name" value="PTS_IIB_glc"/>
    <property type="match status" value="1"/>
</dbReference>
<evidence type="ECO:0000256" key="9">
    <source>
        <dbReference type="ARBA" id="ARBA00022989"/>
    </source>
</evidence>
<feature type="transmembrane region" description="Helical" evidence="12">
    <location>
        <begin position="128"/>
        <end position="151"/>
    </location>
</feature>
<evidence type="ECO:0000256" key="5">
    <source>
        <dbReference type="ARBA" id="ARBA00022679"/>
    </source>
</evidence>
<dbReference type="NCBIfam" id="TIGR00826">
    <property type="entry name" value="EIIB_glc"/>
    <property type="match status" value="1"/>
</dbReference>
<dbReference type="GO" id="GO:0009401">
    <property type="term" value="P:phosphoenolpyruvate-dependent sugar phosphotransferase system"/>
    <property type="evidence" value="ECO:0007669"/>
    <property type="project" value="UniProtKB-KW"/>
</dbReference>